<keyword evidence="5" id="KW-0732">Signal</keyword>
<organism evidence="7 8">
    <name type="scientific">Cohnella candidum</name>
    <dbReference type="NCBI Taxonomy" id="2674991"/>
    <lineage>
        <taxon>Bacteria</taxon>
        <taxon>Bacillati</taxon>
        <taxon>Bacillota</taxon>
        <taxon>Bacilli</taxon>
        <taxon>Bacillales</taxon>
        <taxon>Paenibacillaceae</taxon>
        <taxon>Cohnella</taxon>
    </lineage>
</organism>
<gene>
    <name evidence="7" type="ORF">EAV92_22035</name>
</gene>
<dbReference type="Pfam" id="PF00877">
    <property type="entry name" value="NLPC_P60"/>
    <property type="match status" value="1"/>
</dbReference>
<protein>
    <submittedName>
        <fullName evidence="7">NlpC/P60 family protein</fullName>
    </submittedName>
</protein>
<dbReference type="InterPro" id="IPR000064">
    <property type="entry name" value="NLP_P60_dom"/>
</dbReference>
<keyword evidence="3" id="KW-0378">Hydrolase</keyword>
<dbReference type="InterPro" id="IPR051202">
    <property type="entry name" value="Peptidase_C40"/>
</dbReference>
<dbReference type="KEGG" id="coh:EAV92_22035"/>
<dbReference type="Proteomes" id="UP000269097">
    <property type="component" value="Chromosome"/>
</dbReference>
<comment type="similarity">
    <text evidence="1">Belongs to the peptidase C40 family.</text>
</comment>
<accession>A0A3G3K3F9</accession>
<dbReference type="PROSITE" id="PS51935">
    <property type="entry name" value="NLPC_P60"/>
    <property type="match status" value="1"/>
</dbReference>
<evidence type="ECO:0000313" key="7">
    <source>
        <dbReference type="EMBL" id="AYQ74998.1"/>
    </source>
</evidence>
<dbReference type="RefSeq" id="WP_123043078.1">
    <property type="nucleotide sequence ID" value="NZ_CP033433.1"/>
</dbReference>
<dbReference type="AlphaFoldDB" id="A0A3G3K3F9"/>
<name>A0A3G3K3F9_9BACL</name>
<dbReference type="InterPro" id="IPR038765">
    <property type="entry name" value="Papain-like_cys_pep_sf"/>
</dbReference>
<evidence type="ECO:0000259" key="6">
    <source>
        <dbReference type="PROSITE" id="PS51935"/>
    </source>
</evidence>
<evidence type="ECO:0000313" key="8">
    <source>
        <dbReference type="Proteomes" id="UP000269097"/>
    </source>
</evidence>
<evidence type="ECO:0000256" key="3">
    <source>
        <dbReference type="ARBA" id="ARBA00022801"/>
    </source>
</evidence>
<feature type="chain" id="PRO_5039430120" evidence="5">
    <location>
        <begin position="26"/>
        <end position="170"/>
    </location>
</feature>
<keyword evidence="2" id="KW-0645">Protease</keyword>
<dbReference type="Gene3D" id="3.90.1720.10">
    <property type="entry name" value="endopeptidase domain like (from Nostoc punctiforme)"/>
    <property type="match status" value="1"/>
</dbReference>
<proteinExistence type="inferred from homology"/>
<dbReference type="EMBL" id="CP033433">
    <property type="protein sequence ID" value="AYQ74998.1"/>
    <property type="molecule type" value="Genomic_DNA"/>
</dbReference>
<feature type="signal peptide" evidence="5">
    <location>
        <begin position="1"/>
        <end position="25"/>
    </location>
</feature>
<reference evidence="7 8" key="1">
    <citation type="submission" date="2018-10" db="EMBL/GenBank/DDBJ databases">
        <title>Genome Sequence of Cohnella sp.</title>
        <authorList>
            <person name="Srinivasan S."/>
            <person name="Kim M.K."/>
        </authorList>
    </citation>
    <scope>NUCLEOTIDE SEQUENCE [LARGE SCALE GENOMIC DNA]</scope>
    <source>
        <strain evidence="7 8">18JY8-7</strain>
    </source>
</reference>
<evidence type="ECO:0000256" key="4">
    <source>
        <dbReference type="ARBA" id="ARBA00022807"/>
    </source>
</evidence>
<evidence type="ECO:0000256" key="2">
    <source>
        <dbReference type="ARBA" id="ARBA00022670"/>
    </source>
</evidence>
<feature type="domain" description="NlpC/P60" evidence="6">
    <location>
        <begin position="44"/>
        <end position="170"/>
    </location>
</feature>
<dbReference type="PANTHER" id="PTHR47053:SF1">
    <property type="entry name" value="MUREIN DD-ENDOPEPTIDASE MEPH-RELATED"/>
    <property type="match status" value="1"/>
</dbReference>
<keyword evidence="4" id="KW-0788">Thiol protease</keyword>
<dbReference type="SUPFAM" id="SSF54001">
    <property type="entry name" value="Cysteine proteinases"/>
    <property type="match status" value="1"/>
</dbReference>
<evidence type="ECO:0000256" key="1">
    <source>
        <dbReference type="ARBA" id="ARBA00007074"/>
    </source>
</evidence>
<dbReference type="GO" id="GO:0006508">
    <property type="term" value="P:proteolysis"/>
    <property type="evidence" value="ECO:0007669"/>
    <property type="project" value="UniProtKB-KW"/>
</dbReference>
<dbReference type="PANTHER" id="PTHR47053">
    <property type="entry name" value="MUREIN DD-ENDOPEPTIDASE MEPH-RELATED"/>
    <property type="match status" value="1"/>
</dbReference>
<keyword evidence="8" id="KW-1185">Reference proteome</keyword>
<evidence type="ECO:0000256" key="5">
    <source>
        <dbReference type="SAM" id="SignalP"/>
    </source>
</evidence>
<dbReference type="GO" id="GO:0008234">
    <property type="term" value="F:cysteine-type peptidase activity"/>
    <property type="evidence" value="ECO:0007669"/>
    <property type="project" value="UniProtKB-KW"/>
</dbReference>
<sequence>MKFTKVVNKLIVASVLGLSILTAQFAGTGAATANAATVSTTSAAVKASKIISLAESLRGKVHYVFGANNPSKLIFDCSSFTKYVFASQGVNLKWGSRAQSLQGTYVSKANLKPGDLVFFSVSVKGQVNHVGIYIGNGQFIHNTIGKNINGLMIGDLSKYSTRYVTARRVL</sequence>